<dbReference type="Proteomes" id="UP000239002">
    <property type="component" value="Unassembled WGS sequence"/>
</dbReference>
<dbReference type="OrthoDB" id="7067371at2"/>
<accession>A0A2S6INT1</accession>
<dbReference type="PROSITE" id="PS51257">
    <property type="entry name" value="PROKAR_LIPOPROTEIN"/>
    <property type="match status" value="1"/>
</dbReference>
<protein>
    <submittedName>
        <fullName evidence="1">D-lyxose ketol-isomerase</fullName>
    </submittedName>
</protein>
<keyword evidence="1" id="KW-0413">Isomerase</keyword>
<comment type="caution">
    <text evidence="1">The sequence shown here is derived from an EMBL/GenBank/DDBJ whole genome shotgun (WGS) entry which is preliminary data.</text>
</comment>
<evidence type="ECO:0000313" key="1">
    <source>
        <dbReference type="EMBL" id="PPK95825.1"/>
    </source>
</evidence>
<evidence type="ECO:0000313" key="2">
    <source>
        <dbReference type="Proteomes" id="UP000239002"/>
    </source>
</evidence>
<dbReference type="GO" id="GO:0016853">
    <property type="term" value="F:isomerase activity"/>
    <property type="evidence" value="ECO:0007669"/>
    <property type="project" value="UniProtKB-KW"/>
</dbReference>
<organism evidence="1 2">
    <name type="scientific">Nonlabens xylanidelens</name>
    <dbReference type="NCBI Taxonomy" id="191564"/>
    <lineage>
        <taxon>Bacteria</taxon>
        <taxon>Pseudomonadati</taxon>
        <taxon>Bacteroidota</taxon>
        <taxon>Flavobacteriia</taxon>
        <taxon>Flavobacteriales</taxon>
        <taxon>Flavobacteriaceae</taxon>
        <taxon>Nonlabens</taxon>
    </lineage>
</organism>
<dbReference type="AlphaFoldDB" id="A0A2S6INT1"/>
<reference evidence="1 2" key="1">
    <citation type="submission" date="2018-02" db="EMBL/GenBank/DDBJ databases">
        <title>Genomic Encyclopedia of Archaeal and Bacterial Type Strains, Phase II (KMG-II): from individual species to whole genera.</title>
        <authorList>
            <person name="Goeker M."/>
        </authorList>
    </citation>
    <scope>NUCLEOTIDE SEQUENCE [LARGE SCALE GENOMIC DNA]</scope>
    <source>
        <strain evidence="1 2">DSM 16809</strain>
    </source>
</reference>
<dbReference type="EMBL" id="PTJE01000002">
    <property type="protein sequence ID" value="PPK95825.1"/>
    <property type="molecule type" value="Genomic_DNA"/>
</dbReference>
<sequence>MKKLILLTAVCTTILFTSCKNKPDETTVTTAQKEVTTASVQEEKNELKFTNKQFYDADGNFLEEKAKDALIEMLEYHDYPIFDGLREKIWLTDYNKGNYLELGLASVMFVNNETDQYMLMDIFLLPGQMLGEHMHYAAKGNPAKMEGWLIRHGKSYIVGVGEDNSDQFPQVIVPNSHWDGKTTTHHIIEAFEGDFAKLAEVESAHWQMAGPDGAVITEVGNVHTNEGVRRSDPAMN</sequence>
<gene>
    <name evidence="1" type="ORF">LY01_01418</name>
</gene>
<dbReference type="RefSeq" id="WP_104515110.1">
    <property type="nucleotide sequence ID" value="NZ_MQVW01000002.1"/>
</dbReference>
<proteinExistence type="predicted"/>
<dbReference type="Gene3D" id="2.60.120.10">
    <property type="entry name" value="Jelly Rolls"/>
    <property type="match status" value="1"/>
</dbReference>
<name>A0A2S6INT1_9FLAO</name>
<dbReference type="InterPro" id="IPR014710">
    <property type="entry name" value="RmlC-like_jellyroll"/>
</dbReference>
<keyword evidence="2" id="KW-1185">Reference proteome</keyword>